<dbReference type="SUPFAM" id="SSF141571">
    <property type="entry name" value="Pentapeptide repeat-like"/>
    <property type="match status" value="1"/>
</dbReference>
<sequence length="109" mass="12347">MSTNLRGAKLYGANFQNSDLRGANFQHFDLQGVNFQQANFQDTNLKNAKFGCIKFTGKNKQCTNLSNVKSLTPEQVKAAKNWQQACYDSEFRKKLGLPPENQKECIEPI</sequence>
<dbReference type="Pfam" id="PF00805">
    <property type="entry name" value="Pentapeptide"/>
    <property type="match status" value="1"/>
</dbReference>
<reference evidence="1" key="1">
    <citation type="submission" date="2021-05" db="EMBL/GenBank/DDBJ databases">
        <authorList>
            <person name="Pietrasiak N."/>
            <person name="Ward R."/>
            <person name="Stajich J.E."/>
            <person name="Kurbessoian T."/>
        </authorList>
    </citation>
    <scope>NUCLEOTIDE SEQUENCE</scope>
    <source>
        <strain evidence="1">HA4357-MV3</strain>
    </source>
</reference>
<dbReference type="PANTHER" id="PTHR14136:SF17">
    <property type="entry name" value="BTB_POZ DOMAIN-CONTAINING PROTEIN KCTD9"/>
    <property type="match status" value="1"/>
</dbReference>
<evidence type="ECO:0000313" key="1">
    <source>
        <dbReference type="EMBL" id="MBW4430454.1"/>
    </source>
</evidence>
<evidence type="ECO:0000313" key="2">
    <source>
        <dbReference type="Proteomes" id="UP000813215"/>
    </source>
</evidence>
<protein>
    <submittedName>
        <fullName evidence="1">Pentapeptide repeat-containing protein</fullName>
    </submittedName>
</protein>
<dbReference type="PANTHER" id="PTHR14136">
    <property type="entry name" value="BTB_POZ DOMAIN-CONTAINING PROTEIN KCTD9"/>
    <property type="match status" value="1"/>
</dbReference>
<proteinExistence type="predicted"/>
<comment type="caution">
    <text evidence="1">The sequence shown here is derived from an EMBL/GenBank/DDBJ whole genome shotgun (WGS) entry which is preliminary data.</text>
</comment>
<gene>
    <name evidence="1" type="ORF">KME28_01455</name>
</gene>
<dbReference type="Gene3D" id="2.160.20.80">
    <property type="entry name" value="E3 ubiquitin-protein ligase SopA"/>
    <property type="match status" value="1"/>
</dbReference>
<dbReference type="EMBL" id="JAHHHW010000013">
    <property type="protein sequence ID" value="MBW4430454.1"/>
    <property type="molecule type" value="Genomic_DNA"/>
</dbReference>
<dbReference type="InterPro" id="IPR001646">
    <property type="entry name" value="5peptide_repeat"/>
</dbReference>
<accession>A0A9E3LRT1</accession>
<name>A0A9E3LRT1_9NOST</name>
<dbReference type="AlphaFoldDB" id="A0A9E3LRT1"/>
<dbReference type="Proteomes" id="UP000813215">
    <property type="component" value="Unassembled WGS sequence"/>
</dbReference>
<organism evidence="1 2">
    <name type="scientific">Pelatocladus maniniholoensis HA4357-MV3</name>
    <dbReference type="NCBI Taxonomy" id="1117104"/>
    <lineage>
        <taxon>Bacteria</taxon>
        <taxon>Bacillati</taxon>
        <taxon>Cyanobacteriota</taxon>
        <taxon>Cyanophyceae</taxon>
        <taxon>Nostocales</taxon>
        <taxon>Nostocaceae</taxon>
        <taxon>Pelatocladus</taxon>
    </lineage>
</organism>
<dbReference type="InterPro" id="IPR051082">
    <property type="entry name" value="Pentapeptide-BTB/POZ_domain"/>
</dbReference>
<reference evidence="1" key="2">
    <citation type="journal article" date="2022" name="Microbiol. Resour. Announc.">
        <title>Metagenome Sequencing to Explore Phylogenomics of Terrestrial Cyanobacteria.</title>
        <authorList>
            <person name="Ward R.D."/>
            <person name="Stajich J.E."/>
            <person name="Johansen J.R."/>
            <person name="Huntemann M."/>
            <person name="Clum A."/>
            <person name="Foster B."/>
            <person name="Foster B."/>
            <person name="Roux S."/>
            <person name="Palaniappan K."/>
            <person name="Varghese N."/>
            <person name="Mukherjee S."/>
            <person name="Reddy T.B.K."/>
            <person name="Daum C."/>
            <person name="Copeland A."/>
            <person name="Chen I.A."/>
            <person name="Ivanova N.N."/>
            <person name="Kyrpides N.C."/>
            <person name="Shapiro N."/>
            <person name="Eloe-Fadrosh E.A."/>
            <person name="Pietrasiak N."/>
        </authorList>
    </citation>
    <scope>NUCLEOTIDE SEQUENCE</scope>
    <source>
        <strain evidence="1">HA4357-MV3</strain>
    </source>
</reference>